<evidence type="ECO:0000313" key="3">
    <source>
        <dbReference type="EMBL" id="MBO9152313.1"/>
    </source>
</evidence>
<keyword evidence="1" id="KW-0597">Phosphoprotein</keyword>
<dbReference type="Proteomes" id="UP000679126">
    <property type="component" value="Unassembled WGS sequence"/>
</dbReference>
<reference evidence="4" key="1">
    <citation type="submission" date="2021-03" db="EMBL/GenBank/DDBJ databases">
        <title>Assistant Professor.</title>
        <authorList>
            <person name="Huq M.A."/>
        </authorList>
    </citation>
    <scope>NUCLEOTIDE SEQUENCE [LARGE SCALE GENOMIC DNA]</scope>
    <source>
        <strain evidence="4">MAH-28</strain>
    </source>
</reference>
<dbReference type="SUPFAM" id="SSF52172">
    <property type="entry name" value="CheY-like"/>
    <property type="match status" value="1"/>
</dbReference>
<dbReference type="PROSITE" id="PS50110">
    <property type="entry name" value="RESPONSE_REGULATORY"/>
    <property type="match status" value="1"/>
</dbReference>
<dbReference type="InterPro" id="IPR011006">
    <property type="entry name" value="CheY-like_superfamily"/>
</dbReference>
<sequence>MTTNVPTILLIDDDTDDQEMFLSALEFIDESIICNTAPNGYEAIMQLNSADSLPDLIFLDLNMPVMNGVQFLREVKAAHKAKDVPVVVYSTASDIQTIQEARQLGAFQFITKPEKFSELVGLLHGLLYPATR</sequence>
<feature type="modified residue" description="4-aspartylphosphate" evidence="1">
    <location>
        <position position="60"/>
    </location>
</feature>
<gene>
    <name evidence="3" type="ORF">J7I43_08830</name>
</gene>
<dbReference type="RefSeq" id="WP_209145309.1">
    <property type="nucleotide sequence ID" value="NZ_JAGHKP010000002.1"/>
</dbReference>
<dbReference type="PANTHER" id="PTHR44520:SF2">
    <property type="entry name" value="RESPONSE REGULATOR RCP1"/>
    <property type="match status" value="1"/>
</dbReference>
<dbReference type="InterPro" id="IPR052893">
    <property type="entry name" value="TCS_response_regulator"/>
</dbReference>
<evidence type="ECO:0000313" key="4">
    <source>
        <dbReference type="Proteomes" id="UP000679126"/>
    </source>
</evidence>
<comment type="caution">
    <text evidence="3">The sequence shown here is derived from an EMBL/GenBank/DDBJ whole genome shotgun (WGS) entry which is preliminary data.</text>
</comment>
<dbReference type="InterPro" id="IPR001789">
    <property type="entry name" value="Sig_transdc_resp-reg_receiver"/>
</dbReference>
<dbReference type="SMART" id="SM00448">
    <property type="entry name" value="REC"/>
    <property type="match status" value="1"/>
</dbReference>
<dbReference type="PANTHER" id="PTHR44520">
    <property type="entry name" value="RESPONSE REGULATOR RCP1-RELATED"/>
    <property type="match status" value="1"/>
</dbReference>
<dbReference type="Gene3D" id="3.40.50.2300">
    <property type="match status" value="1"/>
</dbReference>
<dbReference type="EMBL" id="JAGHKP010000002">
    <property type="protein sequence ID" value="MBO9152313.1"/>
    <property type="molecule type" value="Genomic_DNA"/>
</dbReference>
<protein>
    <submittedName>
        <fullName evidence="3">Response regulator</fullName>
    </submittedName>
</protein>
<proteinExistence type="predicted"/>
<organism evidence="3 4">
    <name type="scientific">Chitinophaga chungangae</name>
    <dbReference type="NCBI Taxonomy" id="2821488"/>
    <lineage>
        <taxon>Bacteria</taxon>
        <taxon>Pseudomonadati</taxon>
        <taxon>Bacteroidota</taxon>
        <taxon>Chitinophagia</taxon>
        <taxon>Chitinophagales</taxon>
        <taxon>Chitinophagaceae</taxon>
        <taxon>Chitinophaga</taxon>
    </lineage>
</organism>
<name>A0ABS3YCA7_9BACT</name>
<evidence type="ECO:0000259" key="2">
    <source>
        <dbReference type="PROSITE" id="PS50110"/>
    </source>
</evidence>
<feature type="domain" description="Response regulatory" evidence="2">
    <location>
        <begin position="7"/>
        <end position="127"/>
    </location>
</feature>
<keyword evidence="4" id="KW-1185">Reference proteome</keyword>
<dbReference type="Pfam" id="PF00072">
    <property type="entry name" value="Response_reg"/>
    <property type="match status" value="1"/>
</dbReference>
<accession>A0ABS3YCA7</accession>
<evidence type="ECO:0000256" key="1">
    <source>
        <dbReference type="PROSITE-ProRule" id="PRU00169"/>
    </source>
</evidence>